<dbReference type="CDD" id="cd06257">
    <property type="entry name" value="DnaJ"/>
    <property type="match status" value="1"/>
</dbReference>
<dbReference type="Gene3D" id="2.10.230.10">
    <property type="entry name" value="Heat shock protein DnaJ, cysteine-rich domain"/>
    <property type="match status" value="1"/>
</dbReference>
<dbReference type="InterPro" id="IPR001305">
    <property type="entry name" value="HSP_DnaJ_Cys-rich_dom"/>
</dbReference>
<dbReference type="STRING" id="1212491.LFA_2225"/>
<dbReference type="GO" id="GO:0005737">
    <property type="term" value="C:cytoplasm"/>
    <property type="evidence" value="ECO:0007669"/>
    <property type="project" value="UniProtKB-SubCell"/>
</dbReference>
<dbReference type="Proteomes" id="UP000032430">
    <property type="component" value="Chromosome I"/>
</dbReference>
<dbReference type="NCBIfam" id="TIGR02349">
    <property type="entry name" value="DnaJ_bact"/>
    <property type="match status" value="1"/>
</dbReference>
<dbReference type="InterPro" id="IPR012724">
    <property type="entry name" value="DnaJ"/>
</dbReference>
<evidence type="ECO:0000256" key="1">
    <source>
        <dbReference type="ARBA" id="ARBA00004496"/>
    </source>
</evidence>
<comment type="cofactor">
    <cofactor evidence="14">
        <name>Zn(2+)</name>
        <dbReference type="ChEBI" id="CHEBI:29105"/>
    </cofactor>
    <text evidence="14">Binds 2 Zn(2+) ions per monomer.</text>
</comment>
<dbReference type="SUPFAM" id="SSF57938">
    <property type="entry name" value="DnaJ/Hsp40 cysteine-rich domain"/>
    <property type="match status" value="1"/>
</dbReference>
<dbReference type="GO" id="GO:0031072">
    <property type="term" value="F:heat shock protein binding"/>
    <property type="evidence" value="ECO:0007669"/>
    <property type="project" value="InterPro"/>
</dbReference>
<keyword evidence="10 14" id="KW-0143">Chaperone</keyword>
<dbReference type="EMBL" id="LN614827">
    <property type="protein sequence ID" value="CEG57602.1"/>
    <property type="molecule type" value="Genomic_DNA"/>
</dbReference>
<dbReference type="PROSITE" id="PS50076">
    <property type="entry name" value="DNAJ_2"/>
    <property type="match status" value="1"/>
</dbReference>
<proteinExistence type="inferred from homology"/>
<evidence type="ECO:0000256" key="14">
    <source>
        <dbReference type="HAMAP-Rule" id="MF_01152"/>
    </source>
</evidence>
<gene>
    <name evidence="14 18" type="primary">dnaJ</name>
    <name evidence="18" type="ORF">LFA_2225</name>
</gene>
<evidence type="ECO:0000256" key="5">
    <source>
        <dbReference type="ARBA" id="ARBA00022723"/>
    </source>
</evidence>
<dbReference type="GO" id="GO:0042026">
    <property type="term" value="P:protein refolding"/>
    <property type="evidence" value="ECO:0007669"/>
    <property type="project" value="TreeGrafter"/>
</dbReference>
<dbReference type="InterPro" id="IPR036869">
    <property type="entry name" value="J_dom_sf"/>
</dbReference>
<feature type="domain" description="J" evidence="16">
    <location>
        <begin position="5"/>
        <end position="70"/>
    </location>
</feature>
<comment type="subunit">
    <text evidence="2 14">Homodimer.</text>
</comment>
<dbReference type="GO" id="GO:0051082">
    <property type="term" value="F:unfolded protein binding"/>
    <property type="evidence" value="ECO:0007669"/>
    <property type="project" value="UniProtKB-UniRule"/>
</dbReference>
<dbReference type="Pfam" id="PF00684">
    <property type="entry name" value="DnaJ_CXXCXGXG"/>
    <property type="match status" value="1"/>
</dbReference>
<keyword evidence="9 14" id="KW-0346">Stress response</keyword>
<accession>A0A098G554</accession>
<reference evidence="19" key="1">
    <citation type="submission" date="2014-09" db="EMBL/GenBank/DDBJ databases">
        <authorList>
            <person name="Gomez-Valero L."/>
        </authorList>
    </citation>
    <scope>NUCLEOTIDE SEQUENCE [LARGE SCALE GENOMIC DNA]</scope>
    <source>
        <strain evidence="19">ATCC700992</strain>
    </source>
</reference>
<evidence type="ECO:0000256" key="6">
    <source>
        <dbReference type="ARBA" id="ARBA00022737"/>
    </source>
</evidence>
<feature type="repeat" description="CXXCXGXG motif" evidence="14">
    <location>
        <begin position="187"/>
        <end position="194"/>
    </location>
</feature>
<evidence type="ECO:0000313" key="18">
    <source>
        <dbReference type="EMBL" id="CEG57602.1"/>
    </source>
</evidence>
<evidence type="ECO:0000256" key="13">
    <source>
        <dbReference type="ARBA" id="ARBA00067609"/>
    </source>
</evidence>
<dbReference type="OrthoDB" id="9779889at2"/>
<name>A0A098G554_9GAMM</name>
<feature type="binding site" evidence="14">
    <location>
        <position position="168"/>
    </location>
    <ligand>
        <name>Zn(2+)</name>
        <dbReference type="ChEBI" id="CHEBI:29105"/>
        <label>2</label>
    </ligand>
</feature>
<evidence type="ECO:0000313" key="19">
    <source>
        <dbReference type="Proteomes" id="UP000032430"/>
    </source>
</evidence>
<dbReference type="KEGG" id="lfa:LFA_2225"/>
<keyword evidence="3 14" id="KW-0963">Cytoplasm</keyword>
<feature type="domain" description="CR-type" evidence="17">
    <location>
        <begin position="135"/>
        <end position="213"/>
    </location>
</feature>
<keyword evidence="4 14" id="KW-0235">DNA replication</keyword>
<evidence type="ECO:0000256" key="4">
    <source>
        <dbReference type="ARBA" id="ARBA00022705"/>
    </source>
</evidence>
<dbReference type="GO" id="GO:0009408">
    <property type="term" value="P:response to heat"/>
    <property type="evidence" value="ECO:0007669"/>
    <property type="project" value="InterPro"/>
</dbReference>
<feature type="binding site" evidence="14">
    <location>
        <position position="204"/>
    </location>
    <ligand>
        <name>Zn(2+)</name>
        <dbReference type="ChEBI" id="CHEBI:29105"/>
        <label>1</label>
    </ligand>
</feature>
<dbReference type="Gene3D" id="1.10.287.110">
    <property type="entry name" value="DnaJ domain"/>
    <property type="match status" value="1"/>
</dbReference>
<evidence type="ECO:0000256" key="15">
    <source>
        <dbReference type="PROSITE-ProRule" id="PRU00546"/>
    </source>
</evidence>
<dbReference type="GO" id="GO:0006260">
    <property type="term" value="P:DNA replication"/>
    <property type="evidence" value="ECO:0007669"/>
    <property type="project" value="UniProtKB-KW"/>
</dbReference>
<dbReference type="SUPFAM" id="SSF46565">
    <property type="entry name" value="Chaperone J-domain"/>
    <property type="match status" value="1"/>
</dbReference>
<dbReference type="HAMAP" id="MF_01152">
    <property type="entry name" value="DnaJ"/>
    <property type="match status" value="1"/>
</dbReference>
<dbReference type="InterPro" id="IPR018253">
    <property type="entry name" value="DnaJ_domain_CS"/>
</dbReference>
<dbReference type="Gene3D" id="2.60.260.20">
    <property type="entry name" value="Urease metallochaperone UreE, N-terminal domain"/>
    <property type="match status" value="2"/>
</dbReference>
<evidence type="ECO:0000256" key="2">
    <source>
        <dbReference type="ARBA" id="ARBA00011738"/>
    </source>
</evidence>
<comment type="subcellular location">
    <subcellularLocation>
        <location evidence="1 14">Cytoplasm</location>
    </subcellularLocation>
</comment>
<dbReference type="InterPro" id="IPR036410">
    <property type="entry name" value="HSP_DnaJ_Cys-rich_dom_sf"/>
</dbReference>
<evidence type="ECO:0000256" key="10">
    <source>
        <dbReference type="ARBA" id="ARBA00023186"/>
    </source>
</evidence>
<dbReference type="PANTHER" id="PTHR43096:SF48">
    <property type="entry name" value="CHAPERONE PROTEIN DNAJ"/>
    <property type="match status" value="1"/>
</dbReference>
<protein>
    <recommendedName>
        <fullName evidence="13 14">Chaperone protein DnaJ</fullName>
    </recommendedName>
</protein>
<evidence type="ECO:0000256" key="11">
    <source>
        <dbReference type="ARBA" id="ARBA00053423"/>
    </source>
</evidence>
<dbReference type="HOGENOM" id="CLU_017633_0_7_6"/>
<dbReference type="RefSeq" id="WP_045096074.1">
    <property type="nucleotide sequence ID" value="NZ_LN614827.1"/>
</dbReference>
<sequence>MEQRDYYELLEVSRNASDAEIKKAYRKLAMKYHPDRNPGDSSAEEKFKEIQKAYAILSDKQKRAAYDQFGHAGVDPSTGGGHGGFGGFGGFGDVFEDIFENIFSGGRGAGRQSRGQRGADLQFNVSLTLEEAAVGKEVEITVPRHGSCGTCSGTGAKKGTQPKTCETCNGMGQVRIQQGFFSIQQTCPSCHGEGKVITDPCPSCHGQGRIRESKKLTVKIPPGVDNGDRVRLSGEGEAGAYGGGSGDLYVQINVKKHAIFERQENDLHCEVPISFITAALGGSIEVPTLEGRVTLKIPAETQTGKVFRLRSKGMKSVRGYAQGDLLCKVVVETPVNLSREQKELLTKLQESLEDAKTNHSPRSTSWFAGVKKFFEDMKF</sequence>
<keyword evidence="6 14" id="KW-0677">Repeat</keyword>
<feature type="repeat" description="CXXCXGXG motif" evidence="14">
    <location>
        <begin position="148"/>
        <end position="155"/>
    </location>
</feature>
<keyword evidence="5 14" id="KW-0479">Metal-binding</keyword>
<feature type="binding site" evidence="14">
    <location>
        <position position="190"/>
    </location>
    <ligand>
        <name>Zn(2+)</name>
        <dbReference type="ChEBI" id="CHEBI:29105"/>
        <label>2</label>
    </ligand>
</feature>
<dbReference type="FunFam" id="1.10.287.110:FF:000034">
    <property type="entry name" value="Chaperone protein DnaJ"/>
    <property type="match status" value="1"/>
</dbReference>
<comment type="domain">
    <text evidence="14">The J domain is necessary and sufficient to stimulate DnaK ATPase activity. Zinc center 1 plays an important role in the autonomous, DnaK-independent chaperone activity of DnaJ. Zinc center 2 is essential for interaction with DnaK and for DnaJ activity.</text>
</comment>
<evidence type="ECO:0000256" key="7">
    <source>
        <dbReference type="ARBA" id="ARBA00022771"/>
    </source>
</evidence>
<dbReference type="PROSITE" id="PS00636">
    <property type="entry name" value="DNAJ_1"/>
    <property type="match status" value="1"/>
</dbReference>
<comment type="similarity">
    <text evidence="12 14">Belongs to the DnaJ family.</text>
</comment>
<dbReference type="NCBIfam" id="NF008035">
    <property type="entry name" value="PRK10767.1"/>
    <property type="match status" value="1"/>
</dbReference>
<dbReference type="SUPFAM" id="SSF49493">
    <property type="entry name" value="HSP40/DnaJ peptide-binding domain"/>
    <property type="match status" value="2"/>
</dbReference>
<feature type="binding site" evidence="14">
    <location>
        <position position="201"/>
    </location>
    <ligand>
        <name>Zn(2+)</name>
        <dbReference type="ChEBI" id="CHEBI:29105"/>
        <label>1</label>
    </ligand>
</feature>
<dbReference type="PRINTS" id="PR00625">
    <property type="entry name" value="JDOMAIN"/>
</dbReference>
<dbReference type="GO" id="GO:0005524">
    <property type="term" value="F:ATP binding"/>
    <property type="evidence" value="ECO:0007669"/>
    <property type="project" value="InterPro"/>
</dbReference>
<evidence type="ECO:0000256" key="12">
    <source>
        <dbReference type="ARBA" id="ARBA00061004"/>
    </source>
</evidence>
<dbReference type="CDD" id="cd10747">
    <property type="entry name" value="DnaJ_C"/>
    <property type="match status" value="1"/>
</dbReference>
<dbReference type="InterPro" id="IPR008971">
    <property type="entry name" value="HSP40/DnaJ_pept-bd"/>
</dbReference>
<dbReference type="InterPro" id="IPR002939">
    <property type="entry name" value="DnaJ_C"/>
</dbReference>
<dbReference type="CDD" id="cd10719">
    <property type="entry name" value="DnaJ_zf"/>
    <property type="match status" value="1"/>
</dbReference>
<feature type="repeat" description="CXXCXGXG motif" evidence="14">
    <location>
        <begin position="201"/>
        <end position="208"/>
    </location>
</feature>
<evidence type="ECO:0000256" key="8">
    <source>
        <dbReference type="ARBA" id="ARBA00022833"/>
    </source>
</evidence>
<keyword evidence="8 14" id="KW-0862">Zinc</keyword>
<dbReference type="GO" id="GO:0008270">
    <property type="term" value="F:zinc ion binding"/>
    <property type="evidence" value="ECO:0007669"/>
    <property type="project" value="UniProtKB-UniRule"/>
</dbReference>
<dbReference type="Pfam" id="PF01556">
    <property type="entry name" value="DnaJ_C"/>
    <property type="match status" value="1"/>
</dbReference>
<dbReference type="AlphaFoldDB" id="A0A098G554"/>
<feature type="zinc finger region" description="CR-type" evidence="15">
    <location>
        <begin position="135"/>
        <end position="213"/>
    </location>
</feature>
<feature type="repeat" description="CXXCXGXG motif" evidence="14">
    <location>
        <begin position="165"/>
        <end position="172"/>
    </location>
</feature>
<evidence type="ECO:0000259" key="17">
    <source>
        <dbReference type="PROSITE" id="PS51188"/>
    </source>
</evidence>
<evidence type="ECO:0000256" key="9">
    <source>
        <dbReference type="ARBA" id="ARBA00023016"/>
    </source>
</evidence>
<dbReference type="SMART" id="SM00271">
    <property type="entry name" value="DnaJ"/>
    <property type="match status" value="1"/>
</dbReference>
<comment type="function">
    <text evidence="11 14">Participates actively in the response to hyperosmotic and heat shock by preventing the aggregation of stress-denatured proteins and by disaggregating proteins, also in an autonomous, DnaK-independent fashion. Unfolded proteins bind initially to DnaJ; upon interaction with the DnaJ-bound protein, DnaK hydrolyzes its bound ATP, resulting in the formation of a stable complex. GrpE releases ADP from DnaK; ATP binding to DnaK triggers the release of the substrate protein, thus completing the reaction cycle. Several rounds of ATP-dependent interactions between DnaJ, DnaK and GrpE are required for fully efficient folding. Also involved, together with DnaK and GrpE, in the DNA replication of plasmids through activation of initiation proteins.</text>
</comment>
<feature type="binding site" evidence="14">
    <location>
        <position position="151"/>
    </location>
    <ligand>
        <name>Zn(2+)</name>
        <dbReference type="ChEBI" id="CHEBI:29105"/>
        <label>1</label>
    </ligand>
</feature>
<keyword evidence="19" id="KW-1185">Reference proteome</keyword>
<evidence type="ECO:0000259" key="16">
    <source>
        <dbReference type="PROSITE" id="PS50076"/>
    </source>
</evidence>
<feature type="binding site" evidence="14">
    <location>
        <position position="187"/>
    </location>
    <ligand>
        <name>Zn(2+)</name>
        <dbReference type="ChEBI" id="CHEBI:29105"/>
        <label>2</label>
    </ligand>
</feature>
<dbReference type="Pfam" id="PF00226">
    <property type="entry name" value="DnaJ"/>
    <property type="match status" value="1"/>
</dbReference>
<dbReference type="FunFam" id="2.10.230.10:FF:000002">
    <property type="entry name" value="Molecular chaperone DnaJ"/>
    <property type="match status" value="1"/>
</dbReference>
<feature type="binding site" evidence="14">
    <location>
        <position position="148"/>
    </location>
    <ligand>
        <name>Zn(2+)</name>
        <dbReference type="ChEBI" id="CHEBI:29105"/>
        <label>1</label>
    </ligand>
</feature>
<dbReference type="PANTHER" id="PTHR43096">
    <property type="entry name" value="DNAJ HOMOLOG 1, MITOCHONDRIAL-RELATED"/>
    <property type="match status" value="1"/>
</dbReference>
<dbReference type="PROSITE" id="PS51188">
    <property type="entry name" value="ZF_CR"/>
    <property type="match status" value="1"/>
</dbReference>
<keyword evidence="7 14" id="KW-0863">Zinc-finger</keyword>
<evidence type="ECO:0000256" key="3">
    <source>
        <dbReference type="ARBA" id="ARBA00022490"/>
    </source>
</evidence>
<organism evidence="18 19">
    <name type="scientific">Legionella fallonii LLAP-10</name>
    <dbReference type="NCBI Taxonomy" id="1212491"/>
    <lineage>
        <taxon>Bacteria</taxon>
        <taxon>Pseudomonadati</taxon>
        <taxon>Pseudomonadota</taxon>
        <taxon>Gammaproteobacteria</taxon>
        <taxon>Legionellales</taxon>
        <taxon>Legionellaceae</taxon>
        <taxon>Legionella</taxon>
    </lineage>
</organism>
<dbReference type="InterPro" id="IPR001623">
    <property type="entry name" value="DnaJ_domain"/>
</dbReference>
<dbReference type="FunFam" id="2.60.260.20:FF:000004">
    <property type="entry name" value="Molecular chaperone DnaJ"/>
    <property type="match status" value="1"/>
</dbReference>
<feature type="binding site" evidence="14">
    <location>
        <position position="165"/>
    </location>
    <ligand>
        <name>Zn(2+)</name>
        <dbReference type="ChEBI" id="CHEBI:29105"/>
        <label>2</label>
    </ligand>
</feature>